<reference evidence="2 3" key="1">
    <citation type="submission" date="2017-04" db="EMBL/GenBank/DDBJ databases">
        <authorList>
            <person name="Afonso C.L."/>
            <person name="Miller P.J."/>
            <person name="Scott M.A."/>
            <person name="Spackman E."/>
            <person name="Goraichik I."/>
            <person name="Dimitrov K.M."/>
            <person name="Suarez D.L."/>
            <person name="Swayne D.E."/>
        </authorList>
    </citation>
    <scope>NUCLEOTIDE SEQUENCE [LARGE SCALE GENOMIC DNA]</scope>
    <source>
        <strain evidence="2 3">DSM 13146</strain>
    </source>
</reference>
<organism evidence="2 3">
    <name type="scientific">Desulfacinum hydrothermale DSM 13146</name>
    <dbReference type="NCBI Taxonomy" id="1121390"/>
    <lineage>
        <taxon>Bacteria</taxon>
        <taxon>Pseudomonadati</taxon>
        <taxon>Thermodesulfobacteriota</taxon>
        <taxon>Syntrophobacteria</taxon>
        <taxon>Syntrophobacterales</taxon>
        <taxon>Syntrophobacteraceae</taxon>
        <taxon>Desulfacinum</taxon>
    </lineage>
</organism>
<feature type="domain" description="ABM" evidence="1">
    <location>
        <begin position="3"/>
        <end position="92"/>
    </location>
</feature>
<gene>
    <name evidence="2" type="ORF">SAMN02746041_00434</name>
</gene>
<dbReference type="Pfam" id="PF03992">
    <property type="entry name" value="ABM"/>
    <property type="match status" value="1"/>
</dbReference>
<dbReference type="GO" id="GO:0004497">
    <property type="term" value="F:monooxygenase activity"/>
    <property type="evidence" value="ECO:0007669"/>
    <property type="project" value="UniProtKB-KW"/>
</dbReference>
<sequence>MAVRVLIERIVDPDKELQLQHKLVQLRAKAMQAGGYISGETLRAVGDPQRFLVISTWASLEDWKAWEANPNRQALKEEIDALLRAPAKVSVYSYA</sequence>
<dbReference type="PROSITE" id="PS51725">
    <property type="entry name" value="ABM"/>
    <property type="match status" value="1"/>
</dbReference>
<name>A0A1W1X2I1_9BACT</name>
<dbReference type="InterPro" id="IPR011008">
    <property type="entry name" value="Dimeric_a/b-barrel"/>
</dbReference>
<dbReference type="Gene3D" id="3.30.70.100">
    <property type="match status" value="1"/>
</dbReference>
<keyword evidence="3" id="KW-1185">Reference proteome</keyword>
<protein>
    <submittedName>
        <fullName evidence="2">Quinol monooxygenase YgiN</fullName>
    </submittedName>
</protein>
<dbReference type="EMBL" id="FWXF01000001">
    <property type="protein sequence ID" value="SMC17970.1"/>
    <property type="molecule type" value="Genomic_DNA"/>
</dbReference>
<dbReference type="SUPFAM" id="SSF54909">
    <property type="entry name" value="Dimeric alpha+beta barrel"/>
    <property type="match status" value="1"/>
</dbReference>
<evidence type="ECO:0000313" key="3">
    <source>
        <dbReference type="Proteomes" id="UP000192783"/>
    </source>
</evidence>
<dbReference type="Proteomes" id="UP000192783">
    <property type="component" value="Unassembled WGS sequence"/>
</dbReference>
<keyword evidence="2" id="KW-0560">Oxidoreductase</keyword>
<evidence type="ECO:0000259" key="1">
    <source>
        <dbReference type="PROSITE" id="PS51725"/>
    </source>
</evidence>
<dbReference type="InterPro" id="IPR007138">
    <property type="entry name" value="ABM_dom"/>
</dbReference>
<dbReference type="AlphaFoldDB" id="A0A1W1X2I1"/>
<keyword evidence="2" id="KW-0503">Monooxygenase</keyword>
<dbReference type="RefSeq" id="WP_084055888.1">
    <property type="nucleotide sequence ID" value="NZ_FWXF01000001.1"/>
</dbReference>
<proteinExistence type="predicted"/>
<dbReference type="OrthoDB" id="5405645at2"/>
<evidence type="ECO:0000313" key="2">
    <source>
        <dbReference type="EMBL" id="SMC17970.1"/>
    </source>
</evidence>
<dbReference type="STRING" id="1121390.SAMN02746041_00434"/>
<accession>A0A1W1X2I1</accession>